<proteinExistence type="predicted"/>
<name>A0A938BKB1_9BACT</name>
<protein>
    <submittedName>
        <fullName evidence="1">Uncharacterized protein</fullName>
    </submittedName>
</protein>
<gene>
    <name evidence="1" type="ORF">FJZ00_02725</name>
</gene>
<evidence type="ECO:0000313" key="1">
    <source>
        <dbReference type="EMBL" id="MBM3274041.1"/>
    </source>
</evidence>
<accession>A0A938BKB1</accession>
<dbReference type="Proteomes" id="UP000703893">
    <property type="component" value="Unassembled WGS sequence"/>
</dbReference>
<evidence type="ECO:0000313" key="2">
    <source>
        <dbReference type="Proteomes" id="UP000703893"/>
    </source>
</evidence>
<dbReference type="AlphaFoldDB" id="A0A938BKB1"/>
<comment type="caution">
    <text evidence="1">The sequence shown here is derived from an EMBL/GenBank/DDBJ whole genome shotgun (WGS) entry which is preliminary data.</text>
</comment>
<sequence>MPDEIQPTDWFAGLDFATDTFTGADGASVRSTRRAGAAPEADLLDRQTVPQSEAAYRRQLSDVFGSGEAAVTADLGASPELAGLLKSWPARGSRQTGERIFTLVSEGMGRAFGFTPAHLAWSRGLPADNAIGLFLRGAGWEKVVISALLLNRPVREFLDTVVHEQTHRLQHALTCRLNTPQIPLDPQVRGLVLYWLRKEPDRKRDYQAAARIRDPRERLAFYRSIPIEFHAYGAAERLVHTLLP</sequence>
<organism evidence="1 2">
    <name type="scientific">Candidatus Tanganyikabacteria bacterium</name>
    <dbReference type="NCBI Taxonomy" id="2961651"/>
    <lineage>
        <taxon>Bacteria</taxon>
        <taxon>Bacillati</taxon>
        <taxon>Candidatus Sericytochromatia</taxon>
        <taxon>Candidatus Tanganyikabacteria</taxon>
    </lineage>
</organism>
<reference evidence="1 2" key="1">
    <citation type="submission" date="2019-03" db="EMBL/GenBank/DDBJ databases">
        <title>Lake Tanganyika Metagenome-Assembled Genomes (MAGs).</title>
        <authorList>
            <person name="Tran P."/>
        </authorList>
    </citation>
    <scope>NUCLEOTIDE SEQUENCE [LARGE SCALE GENOMIC DNA]</scope>
    <source>
        <strain evidence="1">K_DeepCast_65m_m2_236</strain>
    </source>
</reference>
<dbReference type="EMBL" id="VGJX01000106">
    <property type="protein sequence ID" value="MBM3274041.1"/>
    <property type="molecule type" value="Genomic_DNA"/>
</dbReference>